<dbReference type="AlphaFoldDB" id="A0A8S3ZDG7"/>
<evidence type="ECO:0000256" key="2">
    <source>
        <dbReference type="ARBA" id="ARBA00006403"/>
    </source>
</evidence>
<dbReference type="Pfam" id="PF00447">
    <property type="entry name" value="HSF_DNA-bind"/>
    <property type="match status" value="1"/>
</dbReference>
<dbReference type="GO" id="GO:0003700">
    <property type="term" value="F:DNA-binding transcription factor activity"/>
    <property type="evidence" value="ECO:0007669"/>
    <property type="project" value="InterPro"/>
</dbReference>
<evidence type="ECO:0000256" key="4">
    <source>
        <dbReference type="ARBA" id="ARBA00023242"/>
    </source>
</evidence>
<dbReference type="SUPFAM" id="SSF46785">
    <property type="entry name" value="Winged helix' DNA-binding domain"/>
    <property type="match status" value="1"/>
</dbReference>
<dbReference type="GO" id="GO:0005634">
    <property type="term" value="C:nucleus"/>
    <property type="evidence" value="ECO:0007669"/>
    <property type="project" value="UniProtKB-SubCell"/>
</dbReference>
<comment type="subcellular location">
    <subcellularLocation>
        <location evidence="1">Nucleus</location>
    </subcellularLocation>
</comment>
<dbReference type="OrthoDB" id="6151152at2759"/>
<evidence type="ECO:0000313" key="7">
    <source>
        <dbReference type="Proteomes" id="UP000678393"/>
    </source>
</evidence>
<reference evidence="6" key="1">
    <citation type="submission" date="2021-04" db="EMBL/GenBank/DDBJ databases">
        <authorList>
            <consortium name="Molecular Ecology Group"/>
        </authorList>
    </citation>
    <scope>NUCLEOTIDE SEQUENCE</scope>
</reference>
<evidence type="ECO:0000259" key="5">
    <source>
        <dbReference type="Pfam" id="PF00447"/>
    </source>
</evidence>
<dbReference type="GO" id="GO:0043565">
    <property type="term" value="F:sequence-specific DNA binding"/>
    <property type="evidence" value="ECO:0007669"/>
    <property type="project" value="InterPro"/>
</dbReference>
<feature type="domain" description="HSF-type DNA-binding" evidence="5">
    <location>
        <begin position="15"/>
        <end position="107"/>
    </location>
</feature>
<organism evidence="6 7">
    <name type="scientific">Candidula unifasciata</name>
    <dbReference type="NCBI Taxonomy" id="100452"/>
    <lineage>
        <taxon>Eukaryota</taxon>
        <taxon>Metazoa</taxon>
        <taxon>Spiralia</taxon>
        <taxon>Lophotrochozoa</taxon>
        <taxon>Mollusca</taxon>
        <taxon>Gastropoda</taxon>
        <taxon>Heterobranchia</taxon>
        <taxon>Euthyneura</taxon>
        <taxon>Panpulmonata</taxon>
        <taxon>Eupulmonata</taxon>
        <taxon>Stylommatophora</taxon>
        <taxon>Helicina</taxon>
        <taxon>Helicoidea</taxon>
        <taxon>Geomitridae</taxon>
        <taxon>Candidula</taxon>
    </lineage>
</organism>
<sequence>MATTERISFGSHYKFPLKLYQVADDETIIKWADDGNSVVVEQVEFEDNVMLFYPGFVQVRSFHNLRRLFRDYGFRFQVLRKRKPYGLKLKFRHPFFTRTRPGDVVQVRKISRKNPSPPKCIDTDLPRQPYFSKQRVFKYSKYEHKLNSKMDILGTSCGGQYIQPSAAPSTLDDDNTETRSSTVQTLPVNTILPKMSHQHQDPRPGSVQLTPYDILHLAQILAKNEMSEAEFWQLITRRRGLVWADKSWDATLNLLTNLVNPELSLLHHQGFYYQLSIGEL</sequence>
<proteinExistence type="inferred from homology"/>
<name>A0A8S3ZDG7_9EUPU</name>
<dbReference type="EMBL" id="CAJHNH020002684">
    <property type="protein sequence ID" value="CAG5127453.1"/>
    <property type="molecule type" value="Genomic_DNA"/>
</dbReference>
<dbReference type="Gene3D" id="1.10.10.10">
    <property type="entry name" value="Winged helix-like DNA-binding domain superfamily/Winged helix DNA-binding domain"/>
    <property type="match status" value="1"/>
</dbReference>
<keyword evidence="7" id="KW-1185">Reference proteome</keyword>
<keyword evidence="3" id="KW-0238">DNA-binding</keyword>
<dbReference type="Proteomes" id="UP000678393">
    <property type="component" value="Unassembled WGS sequence"/>
</dbReference>
<evidence type="ECO:0000256" key="1">
    <source>
        <dbReference type="ARBA" id="ARBA00004123"/>
    </source>
</evidence>
<dbReference type="InterPro" id="IPR000232">
    <property type="entry name" value="HSF_DNA-bd"/>
</dbReference>
<protein>
    <recommendedName>
        <fullName evidence="5">HSF-type DNA-binding domain-containing protein</fullName>
    </recommendedName>
</protein>
<dbReference type="InterPro" id="IPR036390">
    <property type="entry name" value="WH_DNA-bd_sf"/>
</dbReference>
<gene>
    <name evidence="6" type="ORF">CUNI_LOCUS13011</name>
</gene>
<comment type="caution">
    <text evidence="6">The sequence shown here is derived from an EMBL/GenBank/DDBJ whole genome shotgun (WGS) entry which is preliminary data.</text>
</comment>
<accession>A0A8S3ZDG7</accession>
<keyword evidence="4" id="KW-0539">Nucleus</keyword>
<evidence type="ECO:0000256" key="3">
    <source>
        <dbReference type="ARBA" id="ARBA00023125"/>
    </source>
</evidence>
<comment type="similarity">
    <text evidence="2">Belongs to the HSF family.</text>
</comment>
<evidence type="ECO:0000313" key="6">
    <source>
        <dbReference type="EMBL" id="CAG5127453.1"/>
    </source>
</evidence>
<dbReference type="InterPro" id="IPR036388">
    <property type="entry name" value="WH-like_DNA-bd_sf"/>
</dbReference>